<dbReference type="EMBL" id="UINC01000525">
    <property type="protein sequence ID" value="SUZ56813.1"/>
    <property type="molecule type" value="Genomic_DNA"/>
</dbReference>
<name>A0A381NTK2_9ZZZZ</name>
<dbReference type="InterPro" id="IPR005474">
    <property type="entry name" value="Transketolase_N"/>
</dbReference>
<evidence type="ECO:0000313" key="5">
    <source>
        <dbReference type="EMBL" id="SUZ56813.1"/>
    </source>
</evidence>
<dbReference type="PANTHER" id="PTHR47514:SF1">
    <property type="entry name" value="TRANSKETOLASE N-TERMINAL SECTION-RELATED"/>
    <property type="match status" value="1"/>
</dbReference>
<evidence type="ECO:0000256" key="1">
    <source>
        <dbReference type="ARBA" id="ARBA00001964"/>
    </source>
</evidence>
<accession>A0A381NTK2</accession>
<dbReference type="Gene3D" id="3.40.50.970">
    <property type="match status" value="1"/>
</dbReference>
<evidence type="ECO:0000256" key="2">
    <source>
        <dbReference type="ARBA" id="ARBA00007131"/>
    </source>
</evidence>
<comment type="similarity">
    <text evidence="2">Belongs to the transketolase family.</text>
</comment>
<evidence type="ECO:0000256" key="3">
    <source>
        <dbReference type="ARBA" id="ARBA00023052"/>
    </source>
</evidence>
<feature type="domain" description="Transketolase N-terminal" evidence="4">
    <location>
        <begin position="21"/>
        <end position="272"/>
    </location>
</feature>
<dbReference type="CDD" id="cd02012">
    <property type="entry name" value="TPP_TK"/>
    <property type="match status" value="1"/>
</dbReference>
<sequence length="278" mass="29768">MSSENGGMGLTIAELEEMSRRCRVNIVKMTHRAAAGHPGGSLSAIDLIAALYGTQLRIDPANADWGDRDRFIMSKGHASPAVYSILFEIGYLSEDDIMGFRSMGSVCQGHVDMKWTEGVDFSAGSLGMGLSFGLGCALAAKMDGSERAIWVMLGDGEVQEGEVWEAAMAAEFHSASNLKVIIDRNGIQNDDFVSVQMEVGDVASKLASFGWEVLEIDGHSMTDIVQALEWAVSIDDGPCAIVAKTVKGKGVSFMEGNPAFHGKAPDDDELRIALEELS</sequence>
<dbReference type="AlphaFoldDB" id="A0A381NTK2"/>
<evidence type="ECO:0000259" key="4">
    <source>
        <dbReference type="Pfam" id="PF00456"/>
    </source>
</evidence>
<dbReference type="InterPro" id="IPR029061">
    <property type="entry name" value="THDP-binding"/>
</dbReference>
<proteinExistence type="inferred from homology"/>
<protein>
    <recommendedName>
        <fullName evidence="4">Transketolase N-terminal domain-containing protein</fullName>
    </recommendedName>
</protein>
<dbReference type="PANTHER" id="PTHR47514">
    <property type="entry name" value="TRANSKETOLASE N-TERMINAL SECTION-RELATED"/>
    <property type="match status" value="1"/>
</dbReference>
<reference evidence="5" key="1">
    <citation type="submission" date="2018-05" db="EMBL/GenBank/DDBJ databases">
        <authorList>
            <person name="Lanie J.A."/>
            <person name="Ng W.-L."/>
            <person name="Kazmierczak K.M."/>
            <person name="Andrzejewski T.M."/>
            <person name="Davidsen T.M."/>
            <person name="Wayne K.J."/>
            <person name="Tettelin H."/>
            <person name="Glass J.I."/>
            <person name="Rusch D."/>
            <person name="Podicherti R."/>
            <person name="Tsui H.-C.T."/>
            <person name="Winkler M.E."/>
        </authorList>
    </citation>
    <scope>NUCLEOTIDE SEQUENCE</scope>
</reference>
<dbReference type="SUPFAM" id="SSF52518">
    <property type="entry name" value="Thiamin diphosphate-binding fold (THDP-binding)"/>
    <property type="match status" value="1"/>
</dbReference>
<organism evidence="5">
    <name type="scientific">marine metagenome</name>
    <dbReference type="NCBI Taxonomy" id="408172"/>
    <lineage>
        <taxon>unclassified sequences</taxon>
        <taxon>metagenomes</taxon>
        <taxon>ecological metagenomes</taxon>
    </lineage>
</organism>
<gene>
    <name evidence="5" type="ORF">METZ01_LOCUS9667</name>
</gene>
<keyword evidence="3" id="KW-0786">Thiamine pyrophosphate</keyword>
<comment type="cofactor">
    <cofactor evidence="1">
        <name>thiamine diphosphate</name>
        <dbReference type="ChEBI" id="CHEBI:58937"/>
    </cofactor>
</comment>
<dbReference type="Pfam" id="PF00456">
    <property type="entry name" value="Transketolase_N"/>
    <property type="match status" value="1"/>
</dbReference>